<comment type="caution">
    <text evidence="2">The sequence shown here is derived from an EMBL/GenBank/DDBJ whole genome shotgun (WGS) entry which is preliminary data.</text>
</comment>
<organism evidence="2 3">
    <name type="scientific">Sphingobium lignivorans</name>
    <dbReference type="NCBI Taxonomy" id="2735886"/>
    <lineage>
        <taxon>Bacteria</taxon>
        <taxon>Pseudomonadati</taxon>
        <taxon>Pseudomonadota</taxon>
        <taxon>Alphaproteobacteria</taxon>
        <taxon>Sphingomonadales</taxon>
        <taxon>Sphingomonadaceae</taxon>
        <taxon>Sphingobium</taxon>
    </lineage>
</organism>
<dbReference type="InterPro" id="IPR037401">
    <property type="entry name" value="SnoaL-like"/>
</dbReference>
<evidence type="ECO:0000259" key="1">
    <source>
        <dbReference type="Pfam" id="PF13577"/>
    </source>
</evidence>
<keyword evidence="3" id="KW-1185">Reference proteome</keyword>
<evidence type="ECO:0000313" key="2">
    <source>
        <dbReference type="EMBL" id="MBB5987113.1"/>
    </source>
</evidence>
<feature type="domain" description="SnoaL-like" evidence="1">
    <location>
        <begin position="27"/>
        <end position="151"/>
    </location>
</feature>
<evidence type="ECO:0000313" key="3">
    <source>
        <dbReference type="Proteomes" id="UP001138540"/>
    </source>
</evidence>
<dbReference type="Pfam" id="PF13577">
    <property type="entry name" value="SnoaL_4"/>
    <property type="match status" value="1"/>
</dbReference>
<name>A0ABR6NKU2_9SPHN</name>
<reference evidence="2 3" key="1">
    <citation type="submission" date="2020-08" db="EMBL/GenBank/DDBJ databases">
        <title>Exploring microbial biodiversity for novel pathways involved in the catabolism of aromatic compounds derived from lignin.</title>
        <authorList>
            <person name="Elkins J."/>
        </authorList>
    </citation>
    <scope>NUCLEOTIDE SEQUENCE [LARGE SCALE GENOMIC DNA]</scope>
    <source>
        <strain evidence="2 3">B1D3A</strain>
    </source>
</reference>
<dbReference type="Proteomes" id="UP001138540">
    <property type="component" value="Unassembled WGS sequence"/>
</dbReference>
<accession>A0ABR6NKU2</accession>
<dbReference type="RefSeq" id="WP_184155385.1">
    <property type="nucleotide sequence ID" value="NZ_JACHKA010000001.1"/>
</dbReference>
<dbReference type="SUPFAM" id="SSF54427">
    <property type="entry name" value="NTF2-like"/>
    <property type="match status" value="1"/>
</dbReference>
<proteinExistence type="predicted"/>
<sequence length="254" mass="28516">MALLNSATLANAGDDISALRRQLDRSIAYEAVENISNAFGNWIDDAQWDSQSSLFSVDGWRQKYLVGFYAGPARIRAAETLQVSVMPSPRRSVRIHLREQPVITVSDDAQSAYLRTRLFHITSNWGEAGSVKNGMYPNDAAVLEDGIWKLSVVAIDEPYFVSNGWKGGWARVAPITEKRRLTTPPMMQQMLDKMPPDVPLTAMPFREGAFTPGPAFVHYPEVKPMWFHYRNPVSGRVPSHYCPDLRTCESSLAR</sequence>
<protein>
    <recommendedName>
        <fullName evidence="1">SnoaL-like domain-containing protein</fullName>
    </recommendedName>
</protein>
<dbReference type="InterPro" id="IPR032710">
    <property type="entry name" value="NTF2-like_dom_sf"/>
</dbReference>
<dbReference type="EMBL" id="JACHKA010000001">
    <property type="protein sequence ID" value="MBB5987113.1"/>
    <property type="molecule type" value="Genomic_DNA"/>
</dbReference>
<dbReference type="Gene3D" id="3.10.450.50">
    <property type="match status" value="1"/>
</dbReference>
<gene>
    <name evidence="2" type="ORF">HNP60_003087</name>
</gene>